<gene>
    <name evidence="1" type="ORF">RHMOL_Rhmol01G0137400</name>
</gene>
<name>A0ACC0Q0W3_RHOML</name>
<dbReference type="Proteomes" id="UP001062846">
    <property type="component" value="Chromosome 1"/>
</dbReference>
<reference evidence="1" key="1">
    <citation type="submission" date="2022-02" db="EMBL/GenBank/DDBJ databases">
        <title>Plant Genome Project.</title>
        <authorList>
            <person name="Zhang R.-G."/>
        </authorList>
    </citation>
    <scope>NUCLEOTIDE SEQUENCE</scope>
    <source>
        <strain evidence="1">AT1</strain>
    </source>
</reference>
<keyword evidence="2" id="KW-1185">Reference proteome</keyword>
<comment type="caution">
    <text evidence="1">The sequence shown here is derived from an EMBL/GenBank/DDBJ whole genome shotgun (WGS) entry which is preliminary data.</text>
</comment>
<sequence length="143" mass="15737">MITTEEPIMSRLHRLDKILNHLEERRGSRTKSPRSSYASTTTSSGTLTSGGDGRVSSTADLSPESIEDHCLPVDVVVVEAEMKGTLLERLALLENRVLKLCAQFEEELESEKALAAAQVKKKKKKGLKQLVKSCVKGSKTKEI</sequence>
<evidence type="ECO:0000313" key="1">
    <source>
        <dbReference type="EMBL" id="KAI8571672.1"/>
    </source>
</evidence>
<protein>
    <submittedName>
        <fullName evidence="1">Uncharacterized protein</fullName>
    </submittedName>
</protein>
<dbReference type="EMBL" id="CM046388">
    <property type="protein sequence ID" value="KAI8571672.1"/>
    <property type="molecule type" value="Genomic_DNA"/>
</dbReference>
<organism evidence="1 2">
    <name type="scientific">Rhododendron molle</name>
    <name type="common">Chinese azalea</name>
    <name type="synonym">Azalea mollis</name>
    <dbReference type="NCBI Taxonomy" id="49168"/>
    <lineage>
        <taxon>Eukaryota</taxon>
        <taxon>Viridiplantae</taxon>
        <taxon>Streptophyta</taxon>
        <taxon>Embryophyta</taxon>
        <taxon>Tracheophyta</taxon>
        <taxon>Spermatophyta</taxon>
        <taxon>Magnoliopsida</taxon>
        <taxon>eudicotyledons</taxon>
        <taxon>Gunneridae</taxon>
        <taxon>Pentapetalae</taxon>
        <taxon>asterids</taxon>
        <taxon>Ericales</taxon>
        <taxon>Ericaceae</taxon>
        <taxon>Ericoideae</taxon>
        <taxon>Rhodoreae</taxon>
        <taxon>Rhododendron</taxon>
    </lineage>
</organism>
<evidence type="ECO:0000313" key="2">
    <source>
        <dbReference type="Proteomes" id="UP001062846"/>
    </source>
</evidence>
<proteinExistence type="predicted"/>
<accession>A0ACC0Q0W3</accession>